<accession>A0A4S2LRR1</accession>
<feature type="signal peptide" evidence="1">
    <location>
        <begin position="1"/>
        <end position="16"/>
    </location>
</feature>
<evidence type="ECO:0000256" key="1">
    <source>
        <dbReference type="SAM" id="SignalP"/>
    </source>
</evidence>
<keyword evidence="1" id="KW-0732">Signal</keyword>
<organism evidence="2 3">
    <name type="scientific">Opisthorchis felineus</name>
    <dbReference type="NCBI Taxonomy" id="147828"/>
    <lineage>
        <taxon>Eukaryota</taxon>
        <taxon>Metazoa</taxon>
        <taxon>Spiralia</taxon>
        <taxon>Lophotrochozoa</taxon>
        <taxon>Platyhelminthes</taxon>
        <taxon>Trematoda</taxon>
        <taxon>Digenea</taxon>
        <taxon>Opisthorchiida</taxon>
        <taxon>Opisthorchiata</taxon>
        <taxon>Opisthorchiidae</taxon>
        <taxon>Opisthorchis</taxon>
    </lineage>
</organism>
<dbReference type="AlphaFoldDB" id="A0A4S2LRR1"/>
<dbReference type="EMBL" id="SJOL01006451">
    <property type="protein sequence ID" value="TGZ66482.1"/>
    <property type="molecule type" value="Genomic_DNA"/>
</dbReference>
<evidence type="ECO:0000313" key="3">
    <source>
        <dbReference type="Proteomes" id="UP000308267"/>
    </source>
</evidence>
<reference evidence="2 3" key="1">
    <citation type="journal article" date="2019" name="BMC Genomics">
        <title>New insights from Opisthorchis felineus genome: update on genomics of the epidemiologically important liver flukes.</title>
        <authorList>
            <person name="Ershov N.I."/>
            <person name="Mordvinov V.A."/>
            <person name="Prokhortchouk E.B."/>
            <person name="Pakharukova M.Y."/>
            <person name="Gunbin K.V."/>
            <person name="Ustyantsev K."/>
            <person name="Genaev M.A."/>
            <person name="Blinov A.G."/>
            <person name="Mazur A."/>
            <person name="Boulygina E."/>
            <person name="Tsygankova S."/>
            <person name="Khrameeva E."/>
            <person name="Chekanov N."/>
            <person name="Fan G."/>
            <person name="Xiao A."/>
            <person name="Zhang H."/>
            <person name="Xu X."/>
            <person name="Yang H."/>
            <person name="Solovyev V."/>
            <person name="Lee S.M."/>
            <person name="Liu X."/>
            <person name="Afonnikov D.A."/>
            <person name="Skryabin K.G."/>
        </authorList>
    </citation>
    <scope>NUCLEOTIDE SEQUENCE [LARGE SCALE GENOMIC DNA]</scope>
    <source>
        <strain evidence="2">AK-0245</strain>
        <tissue evidence="2">Whole organism</tissue>
    </source>
</reference>
<evidence type="ECO:0000313" key="2">
    <source>
        <dbReference type="EMBL" id="TGZ66482.1"/>
    </source>
</evidence>
<proteinExistence type="predicted"/>
<dbReference type="Proteomes" id="UP000308267">
    <property type="component" value="Unassembled WGS sequence"/>
</dbReference>
<name>A0A4S2LRR1_OPIFE</name>
<gene>
    <name evidence="2" type="ORF">CRM22_005290</name>
</gene>
<feature type="chain" id="PRO_5020357016" evidence="1">
    <location>
        <begin position="17"/>
        <end position="78"/>
    </location>
</feature>
<comment type="caution">
    <text evidence="2">The sequence shown here is derived from an EMBL/GenBank/DDBJ whole genome shotgun (WGS) entry which is preliminary data.</text>
</comment>
<protein>
    <submittedName>
        <fullName evidence="2">Uncharacterized protein</fullName>
    </submittedName>
</protein>
<sequence length="78" mass="9147">MLSMMMMMMMMTMTLTDIHKVSRHLSRAFIKLKTLSEACLWGLRIDSSLTRLQWRVFLHPIYVNLLVFQTVLQADASL</sequence>
<keyword evidence="3" id="KW-1185">Reference proteome</keyword>